<accession>A0A6A5VZI2</accession>
<gene>
    <name evidence="2" type="ORF">P154DRAFT_527122</name>
</gene>
<dbReference type="AlphaFoldDB" id="A0A6A5VZI2"/>
<proteinExistence type="predicted"/>
<dbReference type="OrthoDB" id="3932667at2759"/>
<feature type="compositionally biased region" description="Polar residues" evidence="1">
    <location>
        <begin position="1"/>
        <end position="12"/>
    </location>
</feature>
<name>A0A6A5VZI2_9PLEO</name>
<evidence type="ECO:0000313" key="3">
    <source>
        <dbReference type="Proteomes" id="UP000799779"/>
    </source>
</evidence>
<feature type="region of interest" description="Disordered" evidence="1">
    <location>
        <begin position="1"/>
        <end position="22"/>
    </location>
</feature>
<dbReference type="Proteomes" id="UP000799779">
    <property type="component" value="Unassembled WGS sequence"/>
</dbReference>
<evidence type="ECO:0000256" key="1">
    <source>
        <dbReference type="SAM" id="MobiDB-lite"/>
    </source>
</evidence>
<dbReference type="EMBL" id="ML977663">
    <property type="protein sequence ID" value="KAF1994327.1"/>
    <property type="molecule type" value="Genomic_DNA"/>
</dbReference>
<keyword evidence="3" id="KW-1185">Reference proteome</keyword>
<evidence type="ECO:0000313" key="2">
    <source>
        <dbReference type="EMBL" id="KAF1994327.1"/>
    </source>
</evidence>
<sequence length="620" mass="69284">MAPTSTSSQLSSLCDHRPSSFGHASPTADGDFAIGLSLSSTPGQRADRLRSILFPISTSKLSLETTKHRTQKDDESKANFRKTLLGELRKGWTDARTEHRFLEFTAKLERDGCAVFAGLIDHDAFSRLIKDFSDIMTKAGSQAFLHSFAPLSEHPNFIRHEKYGYAMIHPLLIAMLSYAMAGPIRITDARGKDTLPISVNAQDNMLHVDNTPFRQEYKMLMAWEKGQVKGPSGQNFTFLPGTHKATRVVRFDEASWPWSTENDSIFITPESIQTAFDIQKAVIGQDPTVVEVEYSEQPITAIFDASSLVHHRYRNKVGNARSCVIAAFHLASEHPGSLLGQEPDPEPRTMADMLMGHLDGTNSEHFCTVLGREAPSIETKMSEILDTMHHSKLVDFSTLSLKGAKFERWRETTLHAPSATRLKLDNGLSLCHDSSTISRSRLIEKLVGAMAYDKHGLLDLILYEDGHEEIRKPARKGIFTMPQERITEIVTGWLPALEGYSFHLDDVVAPAQLQTQAREFANLLRTSFPTVDFRVEGNSKDERRLSSTHQLVVDLAESITRSEKAETYITTNLFLFLACSQLVSSLEWECRQVATGICVQFLRSYIGCVLCVEAEDARAC</sequence>
<organism evidence="2 3">
    <name type="scientific">Amniculicola lignicola CBS 123094</name>
    <dbReference type="NCBI Taxonomy" id="1392246"/>
    <lineage>
        <taxon>Eukaryota</taxon>
        <taxon>Fungi</taxon>
        <taxon>Dikarya</taxon>
        <taxon>Ascomycota</taxon>
        <taxon>Pezizomycotina</taxon>
        <taxon>Dothideomycetes</taxon>
        <taxon>Pleosporomycetidae</taxon>
        <taxon>Pleosporales</taxon>
        <taxon>Amniculicolaceae</taxon>
        <taxon>Amniculicola</taxon>
    </lineage>
</organism>
<reference evidence="2" key="1">
    <citation type="journal article" date="2020" name="Stud. Mycol.">
        <title>101 Dothideomycetes genomes: a test case for predicting lifestyles and emergence of pathogens.</title>
        <authorList>
            <person name="Haridas S."/>
            <person name="Albert R."/>
            <person name="Binder M."/>
            <person name="Bloem J."/>
            <person name="Labutti K."/>
            <person name="Salamov A."/>
            <person name="Andreopoulos B."/>
            <person name="Baker S."/>
            <person name="Barry K."/>
            <person name="Bills G."/>
            <person name="Bluhm B."/>
            <person name="Cannon C."/>
            <person name="Castanera R."/>
            <person name="Culley D."/>
            <person name="Daum C."/>
            <person name="Ezra D."/>
            <person name="Gonzalez J."/>
            <person name="Henrissat B."/>
            <person name="Kuo A."/>
            <person name="Liang C."/>
            <person name="Lipzen A."/>
            <person name="Lutzoni F."/>
            <person name="Magnuson J."/>
            <person name="Mondo S."/>
            <person name="Nolan M."/>
            <person name="Ohm R."/>
            <person name="Pangilinan J."/>
            <person name="Park H.-J."/>
            <person name="Ramirez L."/>
            <person name="Alfaro M."/>
            <person name="Sun H."/>
            <person name="Tritt A."/>
            <person name="Yoshinaga Y."/>
            <person name="Zwiers L.-H."/>
            <person name="Turgeon B."/>
            <person name="Goodwin S."/>
            <person name="Spatafora J."/>
            <person name="Crous P."/>
            <person name="Grigoriev I."/>
        </authorList>
    </citation>
    <scope>NUCLEOTIDE SEQUENCE</scope>
    <source>
        <strain evidence="2">CBS 123094</strain>
    </source>
</reference>
<protein>
    <submittedName>
        <fullName evidence="2">Uncharacterized protein</fullName>
    </submittedName>
</protein>